<accession>A0ABT3X0C5</accession>
<evidence type="ECO:0000313" key="2">
    <source>
        <dbReference type="Proteomes" id="UP001208017"/>
    </source>
</evidence>
<evidence type="ECO:0000313" key="1">
    <source>
        <dbReference type="EMBL" id="MCX7569457.1"/>
    </source>
</evidence>
<proteinExistence type="predicted"/>
<gene>
    <name evidence="1" type="ORF">OS242_05745</name>
</gene>
<protein>
    <submittedName>
        <fullName evidence="1">Uncharacterized protein</fullName>
    </submittedName>
</protein>
<dbReference type="Proteomes" id="UP001208017">
    <property type="component" value="Unassembled WGS sequence"/>
</dbReference>
<dbReference type="RefSeq" id="WP_267150699.1">
    <property type="nucleotide sequence ID" value="NZ_JAPMLT010000002.1"/>
</dbReference>
<sequence>MSDQQLDPQQETVEISPDAELLLLSWTQMVAIELIAPEEEALAAKADLAATLQSHFSITDIQLKERTFAHYEVSFREHNKERLIRFEIDEVESIYDL</sequence>
<dbReference type="EMBL" id="JAPMLT010000002">
    <property type="protein sequence ID" value="MCX7569457.1"/>
    <property type="molecule type" value="Genomic_DNA"/>
</dbReference>
<organism evidence="1 2">
    <name type="scientific">Tumebacillus lacus</name>
    <dbReference type="NCBI Taxonomy" id="2995335"/>
    <lineage>
        <taxon>Bacteria</taxon>
        <taxon>Bacillati</taxon>
        <taxon>Bacillota</taxon>
        <taxon>Bacilli</taxon>
        <taxon>Bacillales</taxon>
        <taxon>Alicyclobacillaceae</taxon>
        <taxon>Tumebacillus</taxon>
    </lineage>
</organism>
<reference evidence="1 2" key="1">
    <citation type="submission" date="2022-11" db="EMBL/GenBank/DDBJ databases">
        <title>Study of microbial diversity in lake waters.</title>
        <authorList>
            <person name="Zhang J."/>
        </authorList>
    </citation>
    <scope>NUCLEOTIDE SEQUENCE [LARGE SCALE GENOMIC DNA]</scope>
    <source>
        <strain evidence="1 2">DT12</strain>
    </source>
</reference>
<name>A0ABT3X0C5_9BACL</name>
<comment type="caution">
    <text evidence="1">The sequence shown here is derived from an EMBL/GenBank/DDBJ whole genome shotgun (WGS) entry which is preliminary data.</text>
</comment>
<keyword evidence="2" id="KW-1185">Reference proteome</keyword>